<dbReference type="EMBL" id="CP041742">
    <property type="protein sequence ID" value="QDQ73118.1"/>
    <property type="molecule type" value="Genomic_DNA"/>
</dbReference>
<dbReference type="Proteomes" id="UP000315891">
    <property type="component" value="Chromosome"/>
</dbReference>
<feature type="transmembrane region" description="Helical" evidence="1">
    <location>
        <begin position="41"/>
        <end position="61"/>
    </location>
</feature>
<accession>A0A516V3L0</accession>
<evidence type="ECO:0000313" key="2">
    <source>
        <dbReference type="EMBL" id="QDQ73118.1"/>
    </source>
</evidence>
<reference evidence="2 3" key="1">
    <citation type="submission" date="2019-07" db="EMBL/GenBank/DDBJ databases">
        <title>Lysobacter weifangensis sp. nov., isolated from bensulfuron-methyl contaminated farmland soil.</title>
        <authorList>
            <person name="Zhao H."/>
        </authorList>
    </citation>
    <scope>NUCLEOTIDE SEQUENCE [LARGE SCALE GENOMIC DNA]</scope>
    <source>
        <strain evidence="2 3">CC-Bw-6</strain>
    </source>
</reference>
<organism evidence="2 3">
    <name type="scientific">Pseudoluteimonas lycopersici</name>
    <dbReference type="NCBI Taxonomy" id="1324796"/>
    <lineage>
        <taxon>Bacteria</taxon>
        <taxon>Pseudomonadati</taxon>
        <taxon>Pseudomonadota</taxon>
        <taxon>Gammaproteobacteria</taxon>
        <taxon>Lysobacterales</taxon>
        <taxon>Lysobacteraceae</taxon>
        <taxon>Pseudoluteimonas</taxon>
    </lineage>
</organism>
<keyword evidence="1" id="KW-0472">Membrane</keyword>
<dbReference type="RefSeq" id="WP_143878631.1">
    <property type="nucleotide sequence ID" value="NZ_BAABLZ010000001.1"/>
</dbReference>
<protein>
    <submittedName>
        <fullName evidence="2">Uncharacterized protein</fullName>
    </submittedName>
</protein>
<keyword evidence="1" id="KW-0812">Transmembrane</keyword>
<evidence type="ECO:0000256" key="1">
    <source>
        <dbReference type="SAM" id="Phobius"/>
    </source>
</evidence>
<gene>
    <name evidence="2" type="ORF">FNZ56_04130</name>
</gene>
<keyword evidence="3" id="KW-1185">Reference proteome</keyword>
<name>A0A516V3L0_9GAMM</name>
<keyword evidence="1" id="KW-1133">Transmembrane helix</keyword>
<feature type="transmembrane region" description="Helical" evidence="1">
    <location>
        <begin position="81"/>
        <end position="97"/>
    </location>
</feature>
<evidence type="ECO:0000313" key="3">
    <source>
        <dbReference type="Proteomes" id="UP000315891"/>
    </source>
</evidence>
<feature type="transmembrane region" description="Helical" evidence="1">
    <location>
        <begin position="104"/>
        <end position="124"/>
    </location>
</feature>
<sequence length="125" mass="14568">MSYGPDFNAGWASARASAEWDKIWQARWDHMRASGVDPVRGFADLWIFCFIICGTAVAVYGVREWIHDMPFFLHHVWIKNAVYWTVGLCSYSLLFVLREFIRILMQVAFLAFLVWMACSFVFAML</sequence>
<proteinExistence type="predicted"/>
<dbReference type="AlphaFoldDB" id="A0A516V3L0"/>